<dbReference type="CDD" id="cd00130">
    <property type="entry name" value="PAS"/>
    <property type="match status" value="1"/>
</dbReference>
<dbReference type="SUPFAM" id="SSF47384">
    <property type="entry name" value="Homodimeric domain of signal transducing histidine kinase"/>
    <property type="match status" value="1"/>
</dbReference>
<dbReference type="Gene3D" id="3.30.450.20">
    <property type="entry name" value="PAS domain"/>
    <property type="match status" value="1"/>
</dbReference>
<evidence type="ECO:0008006" key="11">
    <source>
        <dbReference type="Google" id="ProtNLM"/>
    </source>
</evidence>
<dbReference type="PANTHER" id="PTHR45339:SF1">
    <property type="entry name" value="HYBRID SIGNAL TRANSDUCTION HISTIDINE KINASE J"/>
    <property type="match status" value="1"/>
</dbReference>
<gene>
    <name evidence="9" type="ORF">SMACR_06862</name>
</gene>
<feature type="modified residue" description="4-aspartylphosphate" evidence="3">
    <location>
        <position position="719"/>
    </location>
</feature>
<evidence type="ECO:0000256" key="4">
    <source>
        <dbReference type="SAM" id="MobiDB-lite"/>
    </source>
</evidence>
<accession>A0A8S8ZS17</accession>
<dbReference type="Gene3D" id="3.40.50.2300">
    <property type="match status" value="1"/>
</dbReference>
<dbReference type="PROSITE" id="PS50110">
    <property type="entry name" value="RESPONSE_REGULATORY"/>
    <property type="match status" value="1"/>
</dbReference>
<dbReference type="GO" id="GO:0000155">
    <property type="term" value="F:phosphorelay sensor kinase activity"/>
    <property type="evidence" value="ECO:0007669"/>
    <property type="project" value="InterPro"/>
</dbReference>
<dbReference type="SUPFAM" id="SSF52172">
    <property type="entry name" value="CheY-like"/>
    <property type="match status" value="1"/>
</dbReference>
<evidence type="ECO:0000256" key="1">
    <source>
        <dbReference type="ARBA" id="ARBA00022553"/>
    </source>
</evidence>
<feature type="domain" description="Response regulatory" evidence="6">
    <location>
        <begin position="667"/>
        <end position="784"/>
    </location>
</feature>
<dbReference type="AlphaFoldDB" id="A0A8S8ZS17"/>
<evidence type="ECO:0000313" key="10">
    <source>
        <dbReference type="Proteomes" id="UP000433876"/>
    </source>
</evidence>
<dbReference type="InterPro" id="IPR005467">
    <property type="entry name" value="His_kinase_dom"/>
</dbReference>
<dbReference type="InterPro" id="IPR011006">
    <property type="entry name" value="CheY-like_superfamily"/>
</dbReference>
<dbReference type="CDD" id="cd00082">
    <property type="entry name" value="HisKA"/>
    <property type="match status" value="1"/>
</dbReference>
<feature type="domain" description="PAC" evidence="8">
    <location>
        <begin position="336"/>
        <end position="387"/>
    </location>
</feature>
<dbReference type="InterPro" id="IPR035965">
    <property type="entry name" value="PAS-like_dom_sf"/>
</dbReference>
<feature type="compositionally biased region" description="Polar residues" evidence="4">
    <location>
        <begin position="49"/>
        <end position="59"/>
    </location>
</feature>
<dbReference type="InterPro" id="IPR000700">
    <property type="entry name" value="PAS-assoc_C"/>
</dbReference>
<dbReference type="PANTHER" id="PTHR45339">
    <property type="entry name" value="HYBRID SIGNAL TRANSDUCTION HISTIDINE KINASE J"/>
    <property type="match status" value="1"/>
</dbReference>
<keyword evidence="1 3" id="KW-0597">Phosphoprotein</keyword>
<dbReference type="Pfam" id="PF02518">
    <property type="entry name" value="HATPase_c"/>
    <property type="match status" value="1"/>
</dbReference>
<sequence length="970" mass="106776">MHLSTAKANTTIVADMANSLLNMVIGGHEDGKDKESHSDINDSAPGPDNSDSLQSLTQEHSNDDDSHHILASASASASTPTTQDIEDENDPAWSIATTTTTDSSVDDSSNSNVTVTLQEDVPPTHPFAAPDMSLIFDYSPIPLLLLSSSCCITRVSKRFCQDWHVTEKDCVGKFLLPFLDGQVRETGASKSKHIAEAVDDAVASRSERTSKAITVKSAFTCRARVIPIFRGAELVSIYLEWHERPTSDVLDNELVQPGLSTDEAFRILVQALKDYAIFLLDTKGHIATWNTGAQLLKGYTRDEIIGKHFSIFYGKEDLDIKKPEMELDICLREGRVEDEGWRYKKDGTRFWANVVITAVYKNGVHVGFGKVTRDLTERKASESRLIAAYEESEKLKSDFLANMSHEIRTPMHGMLSACALLLDSPLTERQRDIVNIMDESGQILLQVINDILDYSKLASGSFSVSSDVVGVASIITSVVRSVQTTLPPAVHFELFLALNLPKSVQGDPLRYRQIVQNIVGNAAKFTDKGSIRVRASVHSEDSDSYTLLTEVIDTGIGIREAASASLFTPFSQFDLTTTKRYKGTGLGLSIAKSLAELMGGRIGYRPNPERHGSIFWFTARFKKIKSLEQIQDWKHQMAAKDGSPISHIQPDVTILQKRLASVAGRKTVLLVEDNIINQKVMLGMLRSLGFKSIDLAADGAAAVKMVTGKPVGYDIVLMDINMPIMDGQEASQRIRDANVKVPIIAMTAYALKGDREKCLEFGMNDYVPKPVDRKYLIKVLATWLLEKVDYRKAYDERLQQLKSCDEKLHRLSVSEGATVAVARRESEDGFLKRGMALGGEERDEKGWNTLPGRQGHEVHNAGVAQGTFEEPACVKIPDAVERTERPHQGPPPTPKDEQPGWLASQEGRQDLYNGGVGEGVPDEEVNANGDVPVPVPVSDGEISPRTPCVTTDQPQVEGEAADEYERIVKP</sequence>
<feature type="domain" description="PAS" evidence="7">
    <location>
        <begin position="261"/>
        <end position="334"/>
    </location>
</feature>
<dbReference type="InterPro" id="IPR036097">
    <property type="entry name" value="HisK_dim/P_sf"/>
</dbReference>
<dbReference type="FunFam" id="3.30.450.20:FF:000136">
    <property type="entry name" value="Sensor histidine kinase/response regulator Fos-1"/>
    <property type="match status" value="1"/>
</dbReference>
<dbReference type="EMBL" id="NMPR01000034">
    <property type="protein sequence ID" value="KAA8633667.1"/>
    <property type="molecule type" value="Genomic_DNA"/>
</dbReference>
<dbReference type="PROSITE" id="PS50109">
    <property type="entry name" value="HIS_KIN"/>
    <property type="match status" value="1"/>
</dbReference>
<dbReference type="VEuPathDB" id="FungiDB:SMAC_06862"/>
<evidence type="ECO:0000259" key="6">
    <source>
        <dbReference type="PROSITE" id="PS50110"/>
    </source>
</evidence>
<proteinExistence type="predicted"/>
<dbReference type="Pfam" id="PF00072">
    <property type="entry name" value="Response_reg"/>
    <property type="match status" value="1"/>
</dbReference>
<dbReference type="Gene3D" id="3.30.565.10">
    <property type="entry name" value="Histidine kinase-like ATPase, C-terminal domain"/>
    <property type="match status" value="1"/>
</dbReference>
<dbReference type="SMART" id="SM00091">
    <property type="entry name" value="PAS"/>
    <property type="match status" value="2"/>
</dbReference>
<dbReference type="InterPro" id="IPR000014">
    <property type="entry name" value="PAS"/>
</dbReference>
<dbReference type="SMART" id="SM00448">
    <property type="entry name" value="REC"/>
    <property type="match status" value="1"/>
</dbReference>
<organism evidence="9 10">
    <name type="scientific">Sordaria macrospora</name>
    <dbReference type="NCBI Taxonomy" id="5147"/>
    <lineage>
        <taxon>Eukaryota</taxon>
        <taxon>Fungi</taxon>
        <taxon>Dikarya</taxon>
        <taxon>Ascomycota</taxon>
        <taxon>Pezizomycotina</taxon>
        <taxon>Sordariomycetes</taxon>
        <taxon>Sordariomycetidae</taxon>
        <taxon>Sordariales</taxon>
        <taxon>Sordariaceae</taxon>
        <taxon>Sordaria</taxon>
    </lineage>
</organism>
<dbReference type="CDD" id="cd17546">
    <property type="entry name" value="REC_hyHK_CKI1_RcsC-like"/>
    <property type="match status" value="1"/>
</dbReference>
<dbReference type="PROSITE" id="PS50113">
    <property type="entry name" value="PAC"/>
    <property type="match status" value="1"/>
</dbReference>
<dbReference type="NCBIfam" id="TIGR00229">
    <property type="entry name" value="sensory_box"/>
    <property type="match status" value="1"/>
</dbReference>
<feature type="compositionally biased region" description="Basic and acidic residues" evidence="4">
    <location>
        <begin position="27"/>
        <end position="40"/>
    </location>
</feature>
<dbReference type="InterPro" id="IPR004358">
    <property type="entry name" value="Sig_transdc_His_kin-like_C"/>
</dbReference>
<dbReference type="InterPro" id="IPR003661">
    <property type="entry name" value="HisK_dim/P_dom"/>
</dbReference>
<dbReference type="SUPFAM" id="SSF55874">
    <property type="entry name" value="ATPase domain of HSP90 chaperone/DNA topoisomerase II/histidine kinase"/>
    <property type="match status" value="1"/>
</dbReference>
<dbReference type="FunFam" id="3.30.565.10:FF:000010">
    <property type="entry name" value="Sensor histidine kinase RcsC"/>
    <property type="match status" value="1"/>
</dbReference>
<dbReference type="CDD" id="cd16922">
    <property type="entry name" value="HATPase_EvgS-ArcB-TorS-like"/>
    <property type="match status" value="1"/>
</dbReference>
<dbReference type="SUPFAM" id="SSF55785">
    <property type="entry name" value="PYP-like sensor domain (PAS domain)"/>
    <property type="match status" value="1"/>
</dbReference>
<evidence type="ECO:0000259" key="8">
    <source>
        <dbReference type="PROSITE" id="PS50113"/>
    </source>
</evidence>
<name>A0A8S8ZS17_SORMA</name>
<evidence type="ECO:0000313" key="9">
    <source>
        <dbReference type="EMBL" id="KAA8633667.1"/>
    </source>
</evidence>
<evidence type="ECO:0000259" key="5">
    <source>
        <dbReference type="PROSITE" id="PS50109"/>
    </source>
</evidence>
<dbReference type="InterPro" id="IPR003594">
    <property type="entry name" value="HATPase_dom"/>
</dbReference>
<dbReference type="Pfam" id="PF13426">
    <property type="entry name" value="PAS_9"/>
    <property type="match status" value="1"/>
</dbReference>
<dbReference type="Pfam" id="PF00512">
    <property type="entry name" value="HisKA"/>
    <property type="match status" value="1"/>
</dbReference>
<keyword evidence="2" id="KW-0902">Two-component regulatory system</keyword>
<dbReference type="SMART" id="SM00388">
    <property type="entry name" value="HisKA"/>
    <property type="match status" value="1"/>
</dbReference>
<evidence type="ECO:0000256" key="3">
    <source>
        <dbReference type="PROSITE-ProRule" id="PRU00169"/>
    </source>
</evidence>
<dbReference type="SMART" id="SM00387">
    <property type="entry name" value="HATPase_c"/>
    <property type="match status" value="1"/>
</dbReference>
<dbReference type="PROSITE" id="PS50112">
    <property type="entry name" value="PAS"/>
    <property type="match status" value="1"/>
</dbReference>
<feature type="domain" description="Histidine kinase" evidence="5">
    <location>
        <begin position="402"/>
        <end position="623"/>
    </location>
</feature>
<feature type="region of interest" description="Disordered" evidence="4">
    <location>
        <begin position="882"/>
        <end position="970"/>
    </location>
</feature>
<evidence type="ECO:0000259" key="7">
    <source>
        <dbReference type="PROSITE" id="PS50112"/>
    </source>
</evidence>
<dbReference type="PRINTS" id="PR00344">
    <property type="entry name" value="BCTRLSENSOR"/>
</dbReference>
<comment type="caution">
    <text evidence="9">The sequence shown here is derived from an EMBL/GenBank/DDBJ whole genome shotgun (WGS) entry which is preliminary data.</text>
</comment>
<feature type="region of interest" description="Disordered" evidence="4">
    <location>
        <begin position="26"/>
        <end position="65"/>
    </location>
</feature>
<dbReference type="InterPro" id="IPR001789">
    <property type="entry name" value="Sig_transdc_resp-reg_receiver"/>
</dbReference>
<dbReference type="Proteomes" id="UP000433876">
    <property type="component" value="Unassembled WGS sequence"/>
</dbReference>
<dbReference type="InterPro" id="IPR036890">
    <property type="entry name" value="HATPase_C_sf"/>
</dbReference>
<protein>
    <recommendedName>
        <fullName evidence="11">Histidine kinase group protein</fullName>
    </recommendedName>
</protein>
<dbReference type="Gene3D" id="1.10.287.130">
    <property type="match status" value="1"/>
</dbReference>
<reference evidence="9 10" key="1">
    <citation type="submission" date="2017-07" db="EMBL/GenBank/DDBJ databases">
        <title>Genome sequence of the Sordaria macrospora wild type strain R19027.</title>
        <authorList>
            <person name="Nowrousian M."/>
            <person name="Teichert I."/>
            <person name="Kueck U."/>
        </authorList>
    </citation>
    <scope>NUCLEOTIDE SEQUENCE [LARGE SCALE GENOMIC DNA]</scope>
    <source>
        <strain evidence="9 10">R19027</strain>
        <tissue evidence="9">Mycelium</tissue>
    </source>
</reference>
<evidence type="ECO:0000256" key="2">
    <source>
        <dbReference type="ARBA" id="ARBA00023012"/>
    </source>
</evidence>